<dbReference type="AlphaFoldDB" id="A0A176W0J2"/>
<dbReference type="GO" id="GO:0003951">
    <property type="term" value="F:NAD+ kinase activity"/>
    <property type="evidence" value="ECO:0007669"/>
    <property type="project" value="UniProtKB-EC"/>
</dbReference>
<dbReference type="InterPro" id="IPR029021">
    <property type="entry name" value="Prot-tyrosine_phosphatase-like"/>
</dbReference>
<dbReference type="Pfam" id="PF22741">
    <property type="entry name" value="PTP-NADK"/>
    <property type="match status" value="1"/>
</dbReference>
<evidence type="ECO:0000256" key="5">
    <source>
        <dbReference type="ARBA" id="ARBA00022640"/>
    </source>
</evidence>
<keyword evidence="13" id="KW-0520">NAD</keyword>
<dbReference type="InterPro" id="IPR002504">
    <property type="entry name" value="NADK"/>
</dbReference>
<dbReference type="GO" id="GO:0005524">
    <property type="term" value="F:ATP binding"/>
    <property type="evidence" value="ECO:0007669"/>
    <property type="project" value="UniProtKB-KW"/>
</dbReference>
<keyword evidence="19" id="KW-1185">Reference proteome</keyword>
<keyword evidence="8" id="KW-0418">Kinase</keyword>
<evidence type="ECO:0000256" key="3">
    <source>
        <dbReference type="ARBA" id="ARBA00012120"/>
    </source>
</evidence>
<evidence type="ECO:0000256" key="6">
    <source>
        <dbReference type="ARBA" id="ARBA00022679"/>
    </source>
</evidence>
<organism evidence="18 19">
    <name type="scientific">Marchantia polymorpha subsp. ruderalis</name>
    <dbReference type="NCBI Taxonomy" id="1480154"/>
    <lineage>
        <taxon>Eukaryota</taxon>
        <taxon>Viridiplantae</taxon>
        <taxon>Streptophyta</taxon>
        <taxon>Embryophyta</taxon>
        <taxon>Marchantiophyta</taxon>
        <taxon>Marchantiopsida</taxon>
        <taxon>Marchantiidae</taxon>
        <taxon>Marchantiales</taxon>
        <taxon>Marchantiaceae</taxon>
        <taxon>Marchantia</taxon>
    </lineage>
</organism>
<dbReference type="Pfam" id="PF01513">
    <property type="entry name" value="NAD_kinase"/>
    <property type="match status" value="1"/>
</dbReference>
<dbReference type="FunFam" id="2.60.200.30:FF:000004">
    <property type="entry name" value="NAD kinase 2, chloroplastic"/>
    <property type="match status" value="1"/>
</dbReference>
<dbReference type="FunFam" id="3.40.50.10330:FF:000019">
    <property type="entry name" value="NAD kinase 2, chloroplastic"/>
    <property type="match status" value="1"/>
</dbReference>
<feature type="compositionally biased region" description="Basic and acidic residues" evidence="16">
    <location>
        <begin position="693"/>
        <end position="710"/>
    </location>
</feature>
<feature type="region of interest" description="Disordered" evidence="16">
    <location>
        <begin position="547"/>
        <end position="566"/>
    </location>
</feature>
<name>A0A176W0J2_MARPO</name>
<keyword evidence="11" id="KW-0112">Calmodulin-binding</keyword>
<evidence type="ECO:0000256" key="8">
    <source>
        <dbReference type="ARBA" id="ARBA00022777"/>
    </source>
</evidence>
<dbReference type="InterPro" id="IPR017438">
    <property type="entry name" value="ATP-NAD_kinase_N"/>
</dbReference>
<keyword evidence="5" id="KW-0934">Plastid</keyword>
<dbReference type="Gene3D" id="3.40.50.10330">
    <property type="entry name" value="Probable inorganic polyphosphate/atp-NAD kinase, domain 1"/>
    <property type="match status" value="1"/>
</dbReference>
<keyword evidence="6" id="KW-0808">Transferase</keyword>
<gene>
    <name evidence="18" type="ORF">AXG93_4601s1200</name>
</gene>
<dbReference type="GO" id="GO:0006741">
    <property type="term" value="P:NADP+ biosynthetic process"/>
    <property type="evidence" value="ECO:0007669"/>
    <property type="project" value="InterPro"/>
</dbReference>
<comment type="caution">
    <text evidence="18">The sequence shown here is derived from an EMBL/GenBank/DDBJ whole genome shotgun (WGS) entry which is preliminary data.</text>
</comment>
<dbReference type="EC" id="2.7.1.23" evidence="3"/>
<evidence type="ECO:0000256" key="14">
    <source>
        <dbReference type="ARBA" id="ARBA00047925"/>
    </source>
</evidence>
<comment type="similarity">
    <text evidence="2">Belongs to the NAD kinase family.</text>
</comment>
<dbReference type="PANTHER" id="PTHR20275">
    <property type="entry name" value="NAD KINASE"/>
    <property type="match status" value="1"/>
</dbReference>
<dbReference type="Proteomes" id="UP000077202">
    <property type="component" value="Unassembled WGS sequence"/>
</dbReference>
<evidence type="ECO:0000313" key="19">
    <source>
        <dbReference type="Proteomes" id="UP000077202"/>
    </source>
</evidence>
<evidence type="ECO:0000256" key="9">
    <source>
        <dbReference type="ARBA" id="ARBA00022840"/>
    </source>
</evidence>
<dbReference type="HAMAP" id="MF_00361">
    <property type="entry name" value="NAD_kinase"/>
    <property type="match status" value="1"/>
</dbReference>
<dbReference type="InterPro" id="IPR016064">
    <property type="entry name" value="NAD/diacylglycerol_kinase_sf"/>
</dbReference>
<feature type="compositionally biased region" description="Basic and acidic residues" evidence="16">
    <location>
        <begin position="657"/>
        <end position="680"/>
    </location>
</feature>
<evidence type="ECO:0000259" key="17">
    <source>
        <dbReference type="Pfam" id="PF22741"/>
    </source>
</evidence>
<protein>
    <recommendedName>
        <fullName evidence="3">NAD(+) kinase</fullName>
        <ecNumber evidence="3">2.7.1.23</ecNumber>
    </recommendedName>
</protein>
<evidence type="ECO:0000256" key="13">
    <source>
        <dbReference type="ARBA" id="ARBA00023027"/>
    </source>
</evidence>
<dbReference type="PANTHER" id="PTHR20275:SF6">
    <property type="entry name" value="NAD KINASE 2, CHLOROPLASTIC"/>
    <property type="match status" value="1"/>
</dbReference>
<dbReference type="GO" id="GO:0005516">
    <property type="term" value="F:calmodulin binding"/>
    <property type="evidence" value="ECO:0007669"/>
    <property type="project" value="UniProtKB-KW"/>
</dbReference>
<evidence type="ECO:0000256" key="2">
    <source>
        <dbReference type="ARBA" id="ARBA00010995"/>
    </source>
</evidence>
<proteinExistence type="inferred from homology"/>
<evidence type="ECO:0000256" key="1">
    <source>
        <dbReference type="ARBA" id="ARBA00004229"/>
    </source>
</evidence>
<keyword evidence="4" id="KW-0150">Chloroplast</keyword>
<feature type="region of interest" description="Disordered" evidence="16">
    <location>
        <begin position="657"/>
        <end position="727"/>
    </location>
</feature>
<keyword evidence="7" id="KW-0547">Nucleotide-binding</keyword>
<dbReference type="EMBL" id="LVLJ01002264">
    <property type="protein sequence ID" value="OAE26021.1"/>
    <property type="molecule type" value="Genomic_DNA"/>
</dbReference>
<evidence type="ECO:0000256" key="7">
    <source>
        <dbReference type="ARBA" id="ARBA00022741"/>
    </source>
</evidence>
<feature type="domain" description="DSP-PTPase phosphatase fused to NAD+ Kinase" evidence="17">
    <location>
        <begin position="329"/>
        <end position="486"/>
    </location>
</feature>
<evidence type="ECO:0000256" key="16">
    <source>
        <dbReference type="SAM" id="MobiDB-lite"/>
    </source>
</evidence>
<evidence type="ECO:0000256" key="12">
    <source>
        <dbReference type="ARBA" id="ARBA00022946"/>
    </source>
</evidence>
<dbReference type="Pfam" id="PF20143">
    <property type="entry name" value="NAD_kinase_C"/>
    <property type="match status" value="1"/>
</dbReference>
<dbReference type="GO" id="GO:0009507">
    <property type="term" value="C:chloroplast"/>
    <property type="evidence" value="ECO:0007669"/>
    <property type="project" value="UniProtKB-SubCell"/>
</dbReference>
<comment type="catalytic activity">
    <reaction evidence="14">
        <text>NAD(+) + ATP = ADP + NADP(+) + H(+)</text>
        <dbReference type="Rhea" id="RHEA:18629"/>
        <dbReference type="ChEBI" id="CHEBI:15378"/>
        <dbReference type="ChEBI" id="CHEBI:30616"/>
        <dbReference type="ChEBI" id="CHEBI:57540"/>
        <dbReference type="ChEBI" id="CHEBI:58349"/>
        <dbReference type="ChEBI" id="CHEBI:456216"/>
        <dbReference type="EC" id="2.7.1.23"/>
    </reaction>
</comment>
<dbReference type="InterPro" id="IPR017437">
    <property type="entry name" value="ATP-NAD_kinase_PpnK-typ_C"/>
</dbReference>
<reference evidence="18" key="1">
    <citation type="submission" date="2016-03" db="EMBL/GenBank/DDBJ databases">
        <title>Mechanisms controlling the formation of the plant cell surface in tip-growing cells are functionally conserved among land plants.</title>
        <authorList>
            <person name="Honkanen S."/>
            <person name="Jones V.A."/>
            <person name="Morieri G."/>
            <person name="Champion C."/>
            <person name="Hetherington A.J."/>
            <person name="Kelly S."/>
            <person name="Saint-Marcoux D."/>
            <person name="Proust H."/>
            <person name="Prescott H."/>
            <person name="Dolan L."/>
        </authorList>
    </citation>
    <scope>NUCLEOTIDE SEQUENCE [LARGE SCALE GENOMIC DNA]</scope>
    <source>
        <tissue evidence="18">Whole gametophyte</tissue>
    </source>
</reference>
<evidence type="ECO:0000256" key="10">
    <source>
        <dbReference type="ARBA" id="ARBA00022857"/>
    </source>
</evidence>
<evidence type="ECO:0000256" key="4">
    <source>
        <dbReference type="ARBA" id="ARBA00022528"/>
    </source>
</evidence>
<accession>A0A176W0J2</accession>
<dbReference type="GO" id="GO:0019674">
    <property type="term" value="P:NAD+ metabolic process"/>
    <property type="evidence" value="ECO:0007669"/>
    <property type="project" value="InterPro"/>
</dbReference>
<dbReference type="Gene3D" id="3.90.190.10">
    <property type="entry name" value="Protein tyrosine phosphatase superfamily"/>
    <property type="match status" value="1"/>
</dbReference>
<dbReference type="InterPro" id="IPR055214">
    <property type="entry name" value="PTP-NADK"/>
</dbReference>
<keyword evidence="12" id="KW-0809">Transit peptide</keyword>
<dbReference type="Gene3D" id="2.60.200.30">
    <property type="entry name" value="Probable inorganic polyphosphate/atp-NAD kinase, domain 2"/>
    <property type="match status" value="1"/>
</dbReference>
<evidence type="ECO:0000256" key="15">
    <source>
        <dbReference type="ARBA" id="ARBA00053646"/>
    </source>
</evidence>
<comment type="function">
    <text evidence="15">Involved in chlorophyll synthesis and chloroplast protection against oxidative damage.</text>
</comment>
<keyword evidence="9" id="KW-0067">ATP-binding</keyword>
<evidence type="ECO:0000256" key="11">
    <source>
        <dbReference type="ARBA" id="ARBA00022860"/>
    </source>
</evidence>
<sequence>MGPSSTFLCSQESSVIRGGTKGFLVGKPASWKAQRVPGTAIKRNQCDLSSASNWSRRQDSVIKFKSCSSSIISSSRWRAISRVQQGSIKSHEIQVVYRRGYRRAFCSGCHWLRGDNEDEIFSGRPRMNRASSSRKKLRCLAYDGDSGEPPSVDWTALASIEQAIQFQAREESRLFWFGPPTGDLAEIEAFCRLHRHAESLHTTVMDALRSYSAIASSDVGAGPDRGDVSLVEENVAAGLAHIMSLLHIRKTDLLCSTSVGRPQEEAPLDEPPPFAKFRSEVRECCRPLETALESLLPADSVQRLAVRRSMLKLKNACLDSGFMRPDGLPKHADIPNLAVVRLRPSKNARALHKDEDVAFWRGGQVTEEGLEWLLTKGFKTIVDMREESAQPIAQSAIENAVASGKISVMRLPVERGEHPTKEQVEEFAGLVADAKNKPLYLHTRAGVGRASAMVSCWREHVLREKARERREKKVLTNGTAVNRAETVKENELEKEKAVDLTFEVRAKERDAVESSTGTNMNGQVNAMLGSQVKDVPEVSASNQIVVKDSSSSEVRSVNGKAATTPRDAQVEEMPAFVLKNAFEAQRPPSALSRPALSRFMKQKKNTSMFLSGREKAASKSSYADGRETLDMFGNLAGPAGRWGLASPGIPRAENKAFAEAKEAKEAEEKSALGTSTRDETAVVGGEKQNGYAKADKVYEREDGRDAKNDQEQNDEETEQPSTETKGRNGALFQLHSDQVIPEEGEEPVVVEGDMCASTTGVVRLQSRKKAEMFLVRTDGYSCTRERVKESTLAFTHPSTQQQMLMWKTPPRTCLILKKLGDELLPAFQQVASFLHHQEGMNVVVEPEVHDRLARLPGYGFVQTFYSRDTSELHERVDFVVCLGGDGVILHASNLFRSAVPPVVSFNLGSLGFLTAHPFKEFKEDLRAIIHGHSEMMTGVYITLRMRLRCELYRNGKAIPGKVFDVLNEVVVDRGSNPYLSKIECYERNRLITKVQADGVIVATPTGSTAYSTAAGGSMVHPNVPCMLFTPICPHSLSFRPVILPDSALLELKVPRDARNNAWVCFDGKKRQQLSKGDSVRICMSEHPLPTVNKNDQTDDWFQSLVRCLNWNERLEQRPLNTPS</sequence>
<evidence type="ECO:0000313" key="18">
    <source>
        <dbReference type="EMBL" id="OAE26021.1"/>
    </source>
</evidence>
<keyword evidence="10" id="KW-0521">NADP</keyword>
<comment type="subcellular location">
    <subcellularLocation>
        <location evidence="1">Plastid</location>
        <location evidence="1">Chloroplast</location>
    </subcellularLocation>
</comment>
<dbReference type="SUPFAM" id="SSF111331">
    <property type="entry name" value="NAD kinase/diacylglycerol kinase-like"/>
    <property type="match status" value="1"/>
</dbReference>
<dbReference type="SUPFAM" id="SSF52799">
    <property type="entry name" value="(Phosphotyrosine protein) phosphatases II"/>
    <property type="match status" value="1"/>
</dbReference>